<dbReference type="InterPro" id="IPR013498">
    <property type="entry name" value="Topo_IA_Znf"/>
</dbReference>
<dbReference type="InterPro" id="IPR006171">
    <property type="entry name" value="TOPRIM_dom"/>
</dbReference>
<evidence type="ECO:0000256" key="10">
    <source>
        <dbReference type="HAMAP-Rule" id="MF_00952"/>
    </source>
</evidence>
<evidence type="ECO:0000256" key="9">
    <source>
        <dbReference type="ARBA" id="ARBA00023235"/>
    </source>
</evidence>
<feature type="site" description="Interaction with DNA" evidence="10">
    <location>
        <position position="224"/>
    </location>
</feature>
<feature type="region of interest" description="Disordered" evidence="11">
    <location>
        <begin position="1"/>
        <end position="47"/>
    </location>
</feature>
<dbReference type="NCBIfam" id="TIGR01051">
    <property type="entry name" value="topA_bact"/>
    <property type="match status" value="1"/>
</dbReference>
<reference evidence="14 15" key="1">
    <citation type="submission" date="2009-12" db="EMBL/GenBank/DDBJ databases">
        <authorList>
            <person name="Shrivastava S."/>
            <person name="Madupu R."/>
            <person name="Durkin A.S."/>
            <person name="Torralba M."/>
            <person name="Methe B."/>
            <person name="Sutton G.G."/>
            <person name="Strausberg R.L."/>
            <person name="Nelson K.E."/>
        </authorList>
    </citation>
    <scope>NUCLEOTIDE SEQUENCE [LARGE SCALE GENOMIC DNA]</scope>
    <source>
        <strain evidence="14 15">W5455</strain>
    </source>
</reference>
<evidence type="ECO:0000256" key="1">
    <source>
        <dbReference type="ARBA" id="ARBA00000213"/>
    </source>
</evidence>
<name>A0ABP2HVH9_9BACT</name>
<dbReference type="EC" id="5.6.2.1" evidence="10"/>
<feature type="region of interest" description="Interaction with DNA" evidence="10">
    <location>
        <begin position="232"/>
        <end position="237"/>
    </location>
</feature>
<dbReference type="CDD" id="cd00186">
    <property type="entry name" value="TOP1Ac"/>
    <property type="match status" value="1"/>
</dbReference>
<evidence type="ECO:0000313" key="15">
    <source>
        <dbReference type="Proteomes" id="UP000006462"/>
    </source>
</evidence>
<dbReference type="SUPFAM" id="SSF56712">
    <property type="entry name" value="Prokaryotic type I DNA topoisomerase"/>
    <property type="match status" value="1"/>
</dbReference>
<dbReference type="Pfam" id="PF01396">
    <property type="entry name" value="Zn_ribbon_Top1"/>
    <property type="match status" value="2"/>
</dbReference>
<dbReference type="InterPro" id="IPR005733">
    <property type="entry name" value="TopoI_bac-type"/>
</dbReference>
<feature type="site" description="Interaction with DNA" evidence="10">
    <location>
        <position position="212"/>
    </location>
</feature>
<proteinExistence type="inferred from homology"/>
<evidence type="ECO:0000259" key="12">
    <source>
        <dbReference type="PROSITE" id="PS50880"/>
    </source>
</evidence>
<comment type="catalytic activity">
    <reaction evidence="1 10">
        <text>ATP-independent breakage of single-stranded DNA, followed by passage and rejoining.</text>
        <dbReference type="EC" id="5.6.2.1"/>
    </reaction>
</comment>
<sequence length="767" mass="83830">MAPTAKSTKKAPGKTVSKKKTAAAAAKSAAAPGKKTTAGVSAKSASIRKKATQSAGKALEEAKKALPARHGKTLVVVESPTKAKTLTKILGSGYVVKASVGHIVDLPKSRLAIDIENDFKPEYILVKGKAPVKKELQAAAATAQKILLAADPDREGEAIAWHVAELLGVDPKENCRVRFHEITADAVRNAVKEPAPIDMDRVDAQQARRVLDRLVGYTLSPLLWKKIRRGLSAGRVQSVALAILCEREQEIENFVPQDYWNVFVDATADDGRAYRLHVERENGRSLLSDGKTLAIDTLAKVRDIEKTLKEKPLIVASFTAKKNARKQPAPFKTSTMQQIAASRLGFSPRRTMGIAQSLFEGVAIPGHGTVGLVTYMRTDSLRMAPEALSQARKVIEGRWGKKYLPAKAVVYQAGANAQDAHEAIRPTDFALTPESIRESLTAEQYRLYDMIWRRSVASQMAPAVVDSATLDCECGKYGLRAQGASVGFDGWGAVWDLDVKDAMIQKAREGELLNIRNVQSEKEQTKPPARFTESTLIKTLEDDGIGRPSTYATIVETLYDRSYVAREEGRKLKPSELGRSVNKFLLEHFDGKSTSPIVDVGFTSSMESSLDQVESGKKNWVELIGQFWKPFTDAIAEAEKAPVVPPPPPELTGETCPQCGRPLVKKQGRFGDFIGCSGFPECHYIKPVQKEIGVPCPKCGNEHGGQVVQRKSKKGRTFYGCSRYPDCDYVSWNKPAPEKCPLCGGLMEYVGRSRTPVCTKCAHKGKS</sequence>
<dbReference type="InterPro" id="IPR013825">
    <property type="entry name" value="Topo_IA_cen_sub2"/>
</dbReference>
<comment type="function">
    <text evidence="10">Releases the supercoiling and torsional tension of DNA, which is introduced during the DNA replication and transcription, by transiently cleaving and rejoining one strand of the DNA duplex. Introduces a single-strand break via transesterification at a target site in duplex DNA. The scissile phosphodiester is attacked by the catalytic tyrosine of the enzyme, resulting in the formation of a DNA-(5'-phosphotyrosyl)-enzyme intermediate and the expulsion of a 3'-OH DNA strand. The free DNA strand then undergoes passage around the unbroken strand, thus removing DNA supercoils. Finally, in the religation step, the DNA 3'-OH attacks the covalent intermediate to expel the active-site tyrosine and restore the DNA phosphodiester backbone.</text>
</comment>
<feature type="active site" description="O-(5'-phospho-DNA)-tyrosine intermediate" evidence="10">
    <location>
        <position position="375"/>
    </location>
</feature>
<accession>A0ABP2HVH9</accession>
<evidence type="ECO:0000256" key="7">
    <source>
        <dbReference type="ARBA" id="ARBA00023029"/>
    </source>
</evidence>
<dbReference type="InterPro" id="IPR028612">
    <property type="entry name" value="Topoisom_1_IA"/>
</dbReference>
<feature type="site" description="Interaction with DNA" evidence="10">
    <location>
        <position position="377"/>
    </location>
</feature>
<dbReference type="HAMAP" id="MF_00952">
    <property type="entry name" value="Topoisom_1_prok"/>
    <property type="match status" value="1"/>
</dbReference>
<dbReference type="InterPro" id="IPR000380">
    <property type="entry name" value="Topo_IA"/>
</dbReference>
<dbReference type="CDD" id="cd03363">
    <property type="entry name" value="TOPRIM_TopoIA_TopoI"/>
    <property type="match status" value="1"/>
</dbReference>
<dbReference type="PANTHER" id="PTHR42785:SF1">
    <property type="entry name" value="DNA TOPOISOMERASE"/>
    <property type="match status" value="1"/>
</dbReference>
<keyword evidence="5" id="KW-0862">Zinc</keyword>
<evidence type="ECO:0000256" key="2">
    <source>
        <dbReference type="ARBA" id="ARBA00009446"/>
    </source>
</evidence>
<feature type="compositionally biased region" description="Low complexity" evidence="11">
    <location>
        <begin position="22"/>
        <end position="40"/>
    </location>
</feature>
<evidence type="ECO:0000256" key="6">
    <source>
        <dbReference type="ARBA" id="ARBA00022842"/>
    </source>
</evidence>
<dbReference type="Gene3D" id="3.30.65.10">
    <property type="entry name" value="Bacterial Topoisomerase I, domain 1"/>
    <property type="match status" value="2"/>
</dbReference>
<evidence type="ECO:0000256" key="5">
    <source>
        <dbReference type="ARBA" id="ARBA00022833"/>
    </source>
</evidence>
<dbReference type="InterPro" id="IPR013826">
    <property type="entry name" value="Topo_IA_cen_sub3"/>
</dbReference>
<dbReference type="Pfam" id="PF01751">
    <property type="entry name" value="Toprim"/>
    <property type="match status" value="1"/>
</dbReference>
<evidence type="ECO:0000256" key="3">
    <source>
        <dbReference type="ARBA" id="ARBA00022723"/>
    </source>
</evidence>
<keyword evidence="15" id="KW-1185">Reference proteome</keyword>
<feature type="site" description="Interaction with DNA" evidence="10">
    <location>
        <position position="561"/>
    </location>
</feature>
<protein>
    <recommendedName>
        <fullName evidence="10">DNA topoisomerase 1</fullName>
        <ecNumber evidence="10">5.6.2.1</ecNumber>
    </recommendedName>
    <alternativeName>
        <fullName evidence="10">DNA topoisomerase I</fullName>
    </alternativeName>
</protein>
<evidence type="ECO:0000256" key="4">
    <source>
        <dbReference type="ARBA" id="ARBA00022771"/>
    </source>
</evidence>
<comment type="subunit">
    <text evidence="10">Monomer.</text>
</comment>
<keyword evidence="8 10" id="KW-0238">DNA-binding</keyword>
<dbReference type="Pfam" id="PF01131">
    <property type="entry name" value="Topoisom_bac"/>
    <property type="match status" value="1"/>
</dbReference>
<dbReference type="InterPro" id="IPR023405">
    <property type="entry name" value="Topo_IA_core_domain"/>
</dbReference>
<feature type="site" description="Interaction with DNA" evidence="10">
    <location>
        <position position="102"/>
    </location>
</feature>
<dbReference type="InterPro" id="IPR003601">
    <property type="entry name" value="Topo_IA_2"/>
</dbReference>
<dbReference type="Gene3D" id="2.70.20.10">
    <property type="entry name" value="Topoisomerase I, domain 3"/>
    <property type="match status" value="1"/>
</dbReference>
<keyword evidence="9 10" id="KW-0413">Isomerase</keyword>
<evidence type="ECO:0000256" key="11">
    <source>
        <dbReference type="SAM" id="MobiDB-lite"/>
    </source>
</evidence>
<dbReference type="PRINTS" id="PR00417">
    <property type="entry name" value="PRTPISMRASEI"/>
</dbReference>
<keyword evidence="6" id="KW-0460">Magnesium</keyword>
<comment type="caution">
    <text evidence="14">The sequence shown here is derived from an EMBL/GenBank/DDBJ whole genome shotgun (WGS) entry which is preliminary data.</text>
</comment>
<feature type="site" description="Interaction with DNA" evidence="10">
    <location>
        <position position="208"/>
    </location>
</feature>
<dbReference type="PANTHER" id="PTHR42785">
    <property type="entry name" value="DNA TOPOISOMERASE, TYPE IA, CORE"/>
    <property type="match status" value="1"/>
</dbReference>
<evidence type="ECO:0000313" key="14">
    <source>
        <dbReference type="EMBL" id="EFB91289.1"/>
    </source>
</evidence>
<dbReference type="SMART" id="SM00437">
    <property type="entry name" value="TOP1Ac"/>
    <property type="match status" value="1"/>
</dbReference>
<dbReference type="GO" id="GO:0016853">
    <property type="term" value="F:isomerase activity"/>
    <property type="evidence" value="ECO:0007669"/>
    <property type="project" value="UniProtKB-KW"/>
</dbReference>
<feature type="site" description="Interaction with DNA" evidence="10">
    <location>
        <position position="217"/>
    </location>
</feature>
<evidence type="ECO:0000256" key="8">
    <source>
        <dbReference type="ARBA" id="ARBA00023125"/>
    </source>
</evidence>
<keyword evidence="4" id="KW-0863">Zinc-finger</keyword>
<dbReference type="Proteomes" id="UP000006462">
    <property type="component" value="Unassembled WGS sequence"/>
</dbReference>
<organism evidence="14 15">
    <name type="scientific">Pyramidobacter piscolens W5455</name>
    <dbReference type="NCBI Taxonomy" id="352165"/>
    <lineage>
        <taxon>Bacteria</taxon>
        <taxon>Thermotogati</taxon>
        <taxon>Synergistota</taxon>
        <taxon>Synergistia</taxon>
        <taxon>Synergistales</taxon>
        <taxon>Dethiosulfovibrionaceae</taxon>
        <taxon>Pyramidobacter</taxon>
    </lineage>
</organism>
<dbReference type="PROSITE" id="PS52039">
    <property type="entry name" value="TOPO_IA_2"/>
    <property type="match status" value="1"/>
</dbReference>
<dbReference type="EMBL" id="ADFP01000047">
    <property type="protein sequence ID" value="EFB91289.1"/>
    <property type="molecule type" value="Genomic_DNA"/>
</dbReference>
<dbReference type="InterPro" id="IPR013824">
    <property type="entry name" value="Topo_IA_cen_sub1"/>
</dbReference>
<feature type="domain" description="Toprim" evidence="12">
    <location>
        <begin position="72"/>
        <end position="182"/>
    </location>
</feature>
<feature type="compositionally biased region" description="Basic residues" evidence="11">
    <location>
        <begin position="7"/>
        <end position="21"/>
    </location>
</feature>
<dbReference type="InterPro" id="IPR013497">
    <property type="entry name" value="Topo_IA_cen"/>
</dbReference>
<dbReference type="PROSITE" id="PS50880">
    <property type="entry name" value="TOPRIM"/>
    <property type="match status" value="1"/>
</dbReference>
<keyword evidence="3" id="KW-0479">Metal-binding</keyword>
<dbReference type="InterPro" id="IPR034149">
    <property type="entry name" value="TOPRIM_TopoI"/>
</dbReference>
<dbReference type="SMART" id="SM00436">
    <property type="entry name" value="TOP1Bc"/>
    <property type="match status" value="1"/>
</dbReference>
<dbReference type="SUPFAM" id="SSF57783">
    <property type="entry name" value="Zinc beta-ribbon"/>
    <property type="match status" value="1"/>
</dbReference>
<dbReference type="SMART" id="SM00493">
    <property type="entry name" value="TOPRIM"/>
    <property type="match status" value="1"/>
</dbReference>
<keyword evidence="7 10" id="KW-0799">Topoisomerase</keyword>
<feature type="domain" description="Topo IA-type catalytic" evidence="13">
    <location>
        <begin position="198"/>
        <end position="635"/>
    </location>
</feature>
<dbReference type="Gene3D" id="1.10.460.10">
    <property type="entry name" value="Topoisomerase I, domain 2"/>
    <property type="match status" value="1"/>
</dbReference>
<comment type="similarity">
    <text evidence="2 10">Belongs to the type IA topoisomerase family.</text>
</comment>
<dbReference type="InterPro" id="IPR003602">
    <property type="entry name" value="Topo_IA_DNA-bd_dom"/>
</dbReference>
<evidence type="ECO:0000259" key="13">
    <source>
        <dbReference type="PROSITE" id="PS52039"/>
    </source>
</evidence>
<dbReference type="Gene3D" id="1.10.290.10">
    <property type="entry name" value="Topoisomerase I, domain 4"/>
    <property type="match status" value="1"/>
</dbReference>
<dbReference type="Gene3D" id="3.40.50.140">
    <property type="match status" value="1"/>
</dbReference>
<feature type="site" description="Interaction with DNA" evidence="10">
    <location>
        <position position="209"/>
    </location>
</feature>
<gene>
    <name evidence="10 14" type="primary">topA</name>
    <name evidence="14" type="ORF">HMPREF7215_0383</name>
</gene>
<dbReference type="RefSeq" id="WP_009164353.1">
    <property type="nucleotide sequence ID" value="NZ_ADFP01000047.1"/>
</dbReference>